<evidence type="ECO:0000313" key="4">
    <source>
        <dbReference type="Proteomes" id="UP000321129"/>
    </source>
</evidence>
<gene>
    <name evidence="3" type="ORF">FSZ31_03755</name>
</gene>
<name>A0A5C6UL00_9SPHN</name>
<dbReference type="Gene3D" id="3.40.720.10">
    <property type="entry name" value="Alkaline Phosphatase, subunit A"/>
    <property type="match status" value="1"/>
</dbReference>
<keyword evidence="3" id="KW-0808">Transferase</keyword>
<evidence type="ECO:0000256" key="1">
    <source>
        <dbReference type="SAM" id="Phobius"/>
    </source>
</evidence>
<organism evidence="3 4">
    <name type="scientific">Flavisphingopyxis soli</name>
    <dbReference type="NCBI Taxonomy" id="2601267"/>
    <lineage>
        <taxon>Bacteria</taxon>
        <taxon>Pseudomonadati</taxon>
        <taxon>Pseudomonadota</taxon>
        <taxon>Alphaproteobacteria</taxon>
        <taxon>Sphingomonadales</taxon>
        <taxon>Sphingopyxidaceae</taxon>
        <taxon>Flavisphingopyxis</taxon>
    </lineage>
</organism>
<dbReference type="AlphaFoldDB" id="A0A5C6UL00"/>
<dbReference type="EMBL" id="VOPY01000001">
    <property type="protein sequence ID" value="TXC73852.1"/>
    <property type="molecule type" value="Genomic_DNA"/>
</dbReference>
<protein>
    <submittedName>
        <fullName evidence="3">Sulfatase-like hydrolase/transferase</fullName>
    </submittedName>
</protein>
<dbReference type="SUPFAM" id="SSF53649">
    <property type="entry name" value="Alkaline phosphatase-like"/>
    <property type="match status" value="1"/>
</dbReference>
<accession>A0A5C6UL00</accession>
<keyword evidence="3" id="KW-0378">Hydrolase</keyword>
<dbReference type="RefSeq" id="WP_147121689.1">
    <property type="nucleotide sequence ID" value="NZ_VOPY01000001.1"/>
</dbReference>
<evidence type="ECO:0000259" key="2">
    <source>
        <dbReference type="Pfam" id="PF00884"/>
    </source>
</evidence>
<keyword evidence="1" id="KW-0812">Transmembrane</keyword>
<feature type="transmembrane region" description="Helical" evidence="1">
    <location>
        <begin position="84"/>
        <end position="102"/>
    </location>
</feature>
<keyword evidence="4" id="KW-1185">Reference proteome</keyword>
<sequence>MPALANRPGRTGLHLSRPVATALTLAATALAFALFNEQQLVHGVLYRLAAHDPRSAAINFGALAIQGGLLFAAIAWLPRRWFGIVIALAALSAAIVMGYQQVLHDRLDTASLAWMIGERREANAALATFAVPIVIAGTQWLVAIIAILAARRLTIGFRHRAIAPLASIVLVVAFAFAHMPARALGYDTVGSERALYVFGARLILAEPPPARAKVDLAPESATKLRHIVWLVDESIAHDAYARLVAPSLAPYAPIDFGEAASIANCSAPSNVALRAGVDVANVSSATDLRATPSIWGYARRAGYKTTLIDGQVTGAPQNLLFDPERALIDDYRPAADGLDTDRDIARTINRQITRPGKSFTYAVLEGAHFQYRDHYPSDALPADAPLTAQYDAAVGYSKRDFFRTLFAGVDRDAVAIFYTSDHGQNVQDRVPPHCSTAPVRAEYSVPLVALLPHDAAAALSGTKPTGHDHSQIFPTTLWLMGYPRGAVEARYDHLLDRPTKRYVTFGRAVVPTSAGDAVDVSASPRFPGR</sequence>
<dbReference type="GO" id="GO:0016787">
    <property type="term" value="F:hydrolase activity"/>
    <property type="evidence" value="ECO:0007669"/>
    <property type="project" value="UniProtKB-KW"/>
</dbReference>
<comment type="caution">
    <text evidence="3">The sequence shown here is derived from an EMBL/GenBank/DDBJ whole genome shotgun (WGS) entry which is preliminary data.</text>
</comment>
<keyword evidence="1" id="KW-1133">Transmembrane helix</keyword>
<proteinExistence type="predicted"/>
<feature type="transmembrane region" description="Helical" evidence="1">
    <location>
        <begin position="122"/>
        <end position="149"/>
    </location>
</feature>
<keyword evidence="1" id="KW-0472">Membrane</keyword>
<dbReference type="Pfam" id="PF00884">
    <property type="entry name" value="Sulfatase"/>
    <property type="match status" value="1"/>
</dbReference>
<evidence type="ECO:0000313" key="3">
    <source>
        <dbReference type="EMBL" id="TXC73852.1"/>
    </source>
</evidence>
<feature type="transmembrane region" description="Helical" evidence="1">
    <location>
        <begin position="57"/>
        <end position="77"/>
    </location>
</feature>
<feature type="domain" description="Sulfatase N-terminal" evidence="2">
    <location>
        <begin position="263"/>
        <end position="482"/>
    </location>
</feature>
<dbReference type="Proteomes" id="UP000321129">
    <property type="component" value="Unassembled WGS sequence"/>
</dbReference>
<dbReference type="OrthoDB" id="9786870at2"/>
<dbReference type="InterPro" id="IPR017850">
    <property type="entry name" value="Alkaline_phosphatase_core_sf"/>
</dbReference>
<reference evidence="3 4" key="1">
    <citation type="submission" date="2019-08" db="EMBL/GenBank/DDBJ databases">
        <title>Sphingorhabdus soil sp. nov., isolated from arctic soil.</title>
        <authorList>
            <person name="Liu Y."/>
        </authorList>
    </citation>
    <scope>NUCLEOTIDE SEQUENCE [LARGE SCALE GENOMIC DNA]</scope>
    <source>
        <strain evidence="3 4">D-2Q-5-6</strain>
    </source>
</reference>
<feature type="transmembrane region" description="Helical" evidence="1">
    <location>
        <begin position="161"/>
        <end position="179"/>
    </location>
</feature>
<dbReference type="GO" id="GO:0016740">
    <property type="term" value="F:transferase activity"/>
    <property type="evidence" value="ECO:0007669"/>
    <property type="project" value="UniProtKB-KW"/>
</dbReference>
<dbReference type="InterPro" id="IPR000917">
    <property type="entry name" value="Sulfatase_N"/>
</dbReference>